<feature type="coiled-coil region" evidence="1">
    <location>
        <begin position="199"/>
        <end position="325"/>
    </location>
</feature>
<organism evidence="4 5">
    <name type="scientific">Catenovulum adriaticum</name>
    <dbReference type="NCBI Taxonomy" id="2984846"/>
    <lineage>
        <taxon>Bacteria</taxon>
        <taxon>Pseudomonadati</taxon>
        <taxon>Pseudomonadota</taxon>
        <taxon>Gammaproteobacteria</taxon>
        <taxon>Alteromonadales</taxon>
        <taxon>Alteromonadaceae</taxon>
        <taxon>Catenovulum</taxon>
    </lineage>
</organism>
<feature type="coiled-coil region" evidence="1">
    <location>
        <begin position="620"/>
        <end position="678"/>
    </location>
</feature>
<dbReference type="InterPro" id="IPR038729">
    <property type="entry name" value="Rad50/SbcC_AAA"/>
</dbReference>
<reference evidence="4" key="1">
    <citation type="submission" date="2022-10" db="EMBL/GenBank/DDBJ databases">
        <title>Catenovulum adriacola sp. nov. isolated in the Harbour of Susak.</title>
        <authorList>
            <person name="Schoch T."/>
            <person name="Reich S.J."/>
            <person name="Stoeferle S."/>
            <person name="Flaiz M."/>
            <person name="Kazda M."/>
            <person name="Riedel C.U."/>
            <person name="Duerre P."/>
        </authorList>
    </citation>
    <scope>NUCLEOTIDE SEQUENCE</scope>
    <source>
        <strain evidence="4">TS8</strain>
    </source>
</reference>
<feature type="coiled-coil region" evidence="1">
    <location>
        <begin position="386"/>
        <end position="416"/>
    </location>
</feature>
<gene>
    <name evidence="4" type="ORF">OLW01_13405</name>
</gene>
<feature type="region of interest" description="Disordered" evidence="2">
    <location>
        <begin position="903"/>
        <end position="922"/>
    </location>
</feature>
<feature type="compositionally biased region" description="Polar residues" evidence="2">
    <location>
        <begin position="909"/>
        <end position="922"/>
    </location>
</feature>
<feature type="domain" description="Rad50/SbcC-type AAA" evidence="3">
    <location>
        <begin position="5"/>
        <end position="264"/>
    </location>
</feature>
<evidence type="ECO:0000256" key="2">
    <source>
        <dbReference type="SAM" id="MobiDB-lite"/>
    </source>
</evidence>
<dbReference type="EMBL" id="CP109965">
    <property type="protein sequence ID" value="WAJ70120.1"/>
    <property type="molecule type" value="Genomic_DNA"/>
</dbReference>
<dbReference type="SUPFAM" id="SSF52540">
    <property type="entry name" value="P-loop containing nucleoside triphosphate hydrolases"/>
    <property type="match status" value="2"/>
</dbReference>
<dbReference type="Gene3D" id="3.40.50.300">
    <property type="entry name" value="P-loop containing nucleotide triphosphate hydrolases"/>
    <property type="match status" value="2"/>
</dbReference>
<dbReference type="Pfam" id="PF13558">
    <property type="entry name" value="SbcC_Walker_B"/>
    <property type="match status" value="1"/>
</dbReference>
<dbReference type="InterPro" id="IPR027417">
    <property type="entry name" value="P-loop_NTPase"/>
</dbReference>
<feature type="coiled-coil region" evidence="1">
    <location>
        <begin position="1017"/>
        <end position="1044"/>
    </location>
</feature>
<evidence type="ECO:0000313" key="4">
    <source>
        <dbReference type="EMBL" id="WAJ70120.1"/>
    </source>
</evidence>
<proteinExistence type="predicted"/>
<evidence type="ECO:0000313" key="5">
    <source>
        <dbReference type="Proteomes" id="UP001163726"/>
    </source>
</evidence>
<evidence type="ECO:0000259" key="3">
    <source>
        <dbReference type="Pfam" id="PF13476"/>
    </source>
</evidence>
<sequence length="1235" mass="141780">MKILSLTLKNLNSLKGHWHVDFQQEPFASNGLFVITGATGAGKSTLLDAICLALYHQTPRLQVSASNNEIMTRHTPECMAEVEFSVKGVGYRATWQQRRARNSAEGNLQPAKATLALISDGKIIADKLSEVRQKIEQISGLDFARFTKSMLLSQGKFAEFLNASGKDRAELLEELTGTEIYSQISRQVYLNYKDSKTHLEKLELQAQSVELLSETEKAQLQSEQTELAQSKLSLKQNLDKHIQLKQLIEQLETAEKNLNLANTELAHTQQSLQNFKPKQTTLEQAMPANKLKPIYQAQQKLEQQAQQNKNQQTELNKQLSQLETRQQSQIAQLTTKQTELTTRKTQQAEQNQLIDEKIEPLDNQINRINTQLEPLNQQLIQLSPELARHQTEKTQLQNALNHNQQQQKELQVWLNKHSNLAGLSLDKLEYWQTQNTQIKQLTDNEQVLAEKLNQLHHHKTDTDKTLIQLENQIRQINQQIDDKNRQIANVQQQLSETLSGQTLNEFKQKLDALSQTQTSRQTLLYQLNQWQILTDKQLKTKQSITHWQQQVDQQTPIVKSLRSQYKSIKQQVSDLTQLLKQQAVIASLAEHRNALQAKQACPLCGSTEHPFVEEYQSINENETQHRLDQLKQDLERVEQQGQSGSQQLTTFEQQLKFNQEQQAELNQQLKQIELLCMELSTCLKLDHFTNGFNTDNIQPLMTQLSDDDQQQAELAKILKQAELDEQNLTQQQNQLTDLQNKLAQCQLNEQHHQENKQSQTQQQTELNHQTLELAEQKQQIKLSLTDEFSQYQLDSTQLNSSAHEHNLSDYLTELNQIMTRFEQNQTKLSDINHQQEKQTQALTYLQQTQTKLTQQIEQIKQQIDELKQQLKNLSKQRVELFGEQSIKSAKAQMQQQVEQLEQSYRQAEKNTQQTESDKQSISSQLNLLTEQNHHLQSELTQAKLDWQNALAQSQFTSIEQWQNACLTDDEISQLQAEFERLKQNQLAAKSQLNNHQVQFEQLTSKLTQLDTASAQSVEQLTQKVAELDDQLNQTQLNLGEIQQKLSSDQARQNKQQDLIKMLTNYQKQHQDWAQLNDLIGSAEGDKFRKYAQGLTLEQLVYLANNQLNRLHSRYQLQRKTNENLELEVIDTWQADTIRDTKTLSGGESFLVSLALALGLSDLVSHKTSIDSLFLDEGFGTLDADTLDTALNALDMLNASGKMIGVISHIDALKERIPVQIKVIKGNGLGVSRLEF</sequence>
<keyword evidence="1" id="KW-0175">Coiled coil</keyword>
<dbReference type="PANTHER" id="PTHR32114">
    <property type="entry name" value="ABC TRANSPORTER ABCH.3"/>
    <property type="match status" value="1"/>
</dbReference>
<name>A0ABY7ANV5_9ALTE</name>
<dbReference type="Pfam" id="PF13476">
    <property type="entry name" value="AAA_23"/>
    <property type="match status" value="1"/>
</dbReference>
<protein>
    <recommendedName>
        <fullName evidence="3">Rad50/SbcC-type AAA domain-containing protein</fullName>
    </recommendedName>
</protein>
<accession>A0ABY7ANV5</accession>
<dbReference type="Proteomes" id="UP001163726">
    <property type="component" value="Chromosome"/>
</dbReference>
<feature type="coiled-coil region" evidence="1">
    <location>
        <begin position="711"/>
        <end position="755"/>
    </location>
</feature>
<dbReference type="RefSeq" id="WP_268074422.1">
    <property type="nucleotide sequence ID" value="NZ_CP109965.1"/>
</dbReference>
<keyword evidence="5" id="KW-1185">Reference proteome</keyword>
<dbReference type="PANTHER" id="PTHR32114:SF2">
    <property type="entry name" value="ABC TRANSPORTER ABCH.3"/>
    <property type="match status" value="1"/>
</dbReference>
<evidence type="ECO:0000256" key="1">
    <source>
        <dbReference type="SAM" id="Coils"/>
    </source>
</evidence>
<feature type="coiled-coil region" evidence="1">
    <location>
        <begin position="459"/>
        <end position="493"/>
    </location>
</feature>